<dbReference type="PANTHER" id="PTHR11638:SF18">
    <property type="entry name" value="HEAT SHOCK PROTEIN 104"/>
    <property type="match status" value="1"/>
</dbReference>
<feature type="region of interest" description="Disordered" evidence="4">
    <location>
        <begin position="1"/>
        <end position="20"/>
    </location>
</feature>
<dbReference type="Gene3D" id="1.10.8.60">
    <property type="match status" value="1"/>
</dbReference>
<sequence>MDADACGPPDQSDQIEFKPQEDSFIEVVPEKLSPMQESVAAELSRRVFGQERAIERVSSALGIAFSRLNNPQKPLAVLMFVGPSGVGKTLLAEELSRVWLGEAAEDDAYSPLVKINCENFSSEHESASLKGAPPGYIGYGDALGIERVGMSDSLQRTKRFNDEIQRWYQEASGELAKIYPNSPSEVLQNFLNENFGARMFGILNKATKLSYFGPPRSIVLFDEFEKAHKKVQQQLLDILEKGVLVTHSGRTVNFRGSIIILTSNLGTMQINEFLRRGFQEKRRIGFDTGAVSAARHAQDTDKRIYEMAHKEVRKKLDPALYSRIGGSSGIVVFRPLGRVQFAQIFDAEVKQFQEQLIQEPNSRPILIHVSERFKDFILDKADKPEVGGRQIPALITRYMRNEFARHTMNLRIGDIILFDVENGKVIIRRQRRPSSSLPDWLISEDKKAKDIEFIWQEFLNDLDKERNFFEQTFVTPHLRQGDLPVSATDRKSGRKKSDKPIEKPRAS</sequence>
<feature type="compositionally biased region" description="Basic and acidic residues" evidence="4">
    <location>
        <begin position="498"/>
        <end position="507"/>
    </location>
</feature>
<feature type="region of interest" description="Disordered" evidence="4">
    <location>
        <begin position="480"/>
        <end position="507"/>
    </location>
</feature>
<gene>
    <name evidence="6" type="ORF">A2932_02240</name>
</gene>
<dbReference type="Gene3D" id="3.40.50.300">
    <property type="entry name" value="P-loop containing nucleotide triphosphate hydrolases"/>
    <property type="match status" value="1"/>
</dbReference>
<dbReference type="InterPro" id="IPR027417">
    <property type="entry name" value="P-loop_NTPase"/>
</dbReference>
<protein>
    <recommendedName>
        <fullName evidence="5">AAA+ ATPase domain-containing protein</fullName>
    </recommendedName>
</protein>
<feature type="domain" description="AAA+ ATPase" evidence="5">
    <location>
        <begin position="74"/>
        <end position="285"/>
    </location>
</feature>
<keyword evidence="1" id="KW-0547">Nucleotide-binding</keyword>
<comment type="caution">
    <text evidence="6">The sequence shown here is derived from an EMBL/GenBank/DDBJ whole genome shotgun (WGS) entry which is preliminary data.</text>
</comment>
<dbReference type="Pfam" id="PF07724">
    <property type="entry name" value="AAA_2"/>
    <property type="match status" value="1"/>
</dbReference>
<dbReference type="GO" id="GO:0005524">
    <property type="term" value="F:ATP binding"/>
    <property type="evidence" value="ECO:0007669"/>
    <property type="project" value="UniProtKB-KW"/>
</dbReference>
<accession>A0A1G2HEA8</accession>
<dbReference type="SUPFAM" id="SSF52540">
    <property type="entry name" value="P-loop containing nucleoside triphosphate hydrolases"/>
    <property type="match status" value="1"/>
</dbReference>
<dbReference type="AlphaFoldDB" id="A0A1G2HEA8"/>
<evidence type="ECO:0000256" key="2">
    <source>
        <dbReference type="ARBA" id="ARBA00022840"/>
    </source>
</evidence>
<dbReference type="SMART" id="SM00382">
    <property type="entry name" value="AAA"/>
    <property type="match status" value="1"/>
</dbReference>
<dbReference type="InterPro" id="IPR050130">
    <property type="entry name" value="ClpA_ClpB"/>
</dbReference>
<dbReference type="EMBL" id="MHOI01000038">
    <property type="protein sequence ID" value="OGZ60729.1"/>
    <property type="molecule type" value="Genomic_DNA"/>
</dbReference>
<dbReference type="STRING" id="1802163.A2932_02240"/>
<reference evidence="6 7" key="1">
    <citation type="journal article" date="2016" name="Nat. Commun.">
        <title>Thousands of microbial genomes shed light on interconnected biogeochemical processes in an aquifer system.</title>
        <authorList>
            <person name="Anantharaman K."/>
            <person name="Brown C.T."/>
            <person name="Hug L.A."/>
            <person name="Sharon I."/>
            <person name="Castelle C.J."/>
            <person name="Probst A.J."/>
            <person name="Thomas B.C."/>
            <person name="Singh A."/>
            <person name="Wilkins M.J."/>
            <person name="Karaoz U."/>
            <person name="Brodie E.L."/>
            <person name="Williams K.H."/>
            <person name="Hubbard S.S."/>
            <person name="Banfield J.F."/>
        </authorList>
    </citation>
    <scope>NUCLEOTIDE SEQUENCE [LARGE SCALE GENOMIC DNA]</scope>
</reference>
<dbReference type="Proteomes" id="UP000179153">
    <property type="component" value="Unassembled WGS sequence"/>
</dbReference>
<organism evidence="6 7">
    <name type="scientific">Candidatus Spechtbacteria bacterium RIFCSPLOWO2_01_FULL_46_10</name>
    <dbReference type="NCBI Taxonomy" id="1802163"/>
    <lineage>
        <taxon>Bacteria</taxon>
        <taxon>Candidatus Spechtiibacteriota</taxon>
    </lineage>
</organism>
<dbReference type="InterPro" id="IPR019489">
    <property type="entry name" value="Clp_ATPase_C"/>
</dbReference>
<dbReference type="InterPro" id="IPR003593">
    <property type="entry name" value="AAA+_ATPase"/>
</dbReference>
<dbReference type="InterPro" id="IPR003959">
    <property type="entry name" value="ATPase_AAA_core"/>
</dbReference>
<evidence type="ECO:0000259" key="5">
    <source>
        <dbReference type="SMART" id="SM00382"/>
    </source>
</evidence>
<dbReference type="GO" id="GO:0005737">
    <property type="term" value="C:cytoplasm"/>
    <property type="evidence" value="ECO:0007669"/>
    <property type="project" value="TreeGrafter"/>
</dbReference>
<evidence type="ECO:0000313" key="7">
    <source>
        <dbReference type="Proteomes" id="UP000179153"/>
    </source>
</evidence>
<evidence type="ECO:0000256" key="4">
    <source>
        <dbReference type="SAM" id="MobiDB-lite"/>
    </source>
</evidence>
<name>A0A1G2HEA8_9BACT</name>
<dbReference type="GO" id="GO:0016887">
    <property type="term" value="F:ATP hydrolysis activity"/>
    <property type="evidence" value="ECO:0007669"/>
    <property type="project" value="InterPro"/>
</dbReference>
<evidence type="ECO:0000256" key="3">
    <source>
        <dbReference type="ARBA" id="ARBA00023186"/>
    </source>
</evidence>
<keyword evidence="3" id="KW-0143">Chaperone</keyword>
<proteinExistence type="predicted"/>
<dbReference type="Pfam" id="PF10431">
    <property type="entry name" value="ClpB_D2-small"/>
    <property type="match status" value="1"/>
</dbReference>
<evidence type="ECO:0000313" key="6">
    <source>
        <dbReference type="EMBL" id="OGZ60729.1"/>
    </source>
</evidence>
<keyword evidence="2" id="KW-0067">ATP-binding</keyword>
<dbReference type="GO" id="GO:0034605">
    <property type="term" value="P:cellular response to heat"/>
    <property type="evidence" value="ECO:0007669"/>
    <property type="project" value="TreeGrafter"/>
</dbReference>
<evidence type="ECO:0000256" key="1">
    <source>
        <dbReference type="ARBA" id="ARBA00022741"/>
    </source>
</evidence>
<dbReference type="PANTHER" id="PTHR11638">
    <property type="entry name" value="ATP-DEPENDENT CLP PROTEASE"/>
    <property type="match status" value="1"/>
</dbReference>